<dbReference type="InterPro" id="IPR043914">
    <property type="entry name" value="DUF5763"/>
</dbReference>
<evidence type="ECO:0000256" key="2">
    <source>
        <dbReference type="SAM" id="SignalP"/>
    </source>
</evidence>
<feature type="chain" id="PRO_5019021377" evidence="2">
    <location>
        <begin position="26"/>
        <end position="163"/>
    </location>
</feature>
<dbReference type="Pfam" id="PF19067">
    <property type="entry name" value="DUF5763"/>
    <property type="match status" value="1"/>
</dbReference>
<dbReference type="OrthoDB" id="666576at2"/>
<evidence type="ECO:0000256" key="1">
    <source>
        <dbReference type="SAM" id="MobiDB-lite"/>
    </source>
</evidence>
<comment type="caution">
    <text evidence="3">The sequence shown here is derived from an EMBL/GenBank/DDBJ whole genome shotgun (WGS) entry which is preliminary data.</text>
</comment>
<keyword evidence="2" id="KW-0732">Signal</keyword>
<name>A0A420DFC3_9FLAO</name>
<evidence type="ECO:0000313" key="4">
    <source>
        <dbReference type="Proteomes" id="UP000284892"/>
    </source>
</evidence>
<dbReference type="Proteomes" id="UP000284892">
    <property type="component" value="Unassembled WGS sequence"/>
</dbReference>
<proteinExistence type="predicted"/>
<feature type="compositionally biased region" description="Low complexity" evidence="1">
    <location>
        <begin position="120"/>
        <end position="139"/>
    </location>
</feature>
<accession>A0A420DFC3</accession>
<dbReference type="EMBL" id="RAQJ01000005">
    <property type="protein sequence ID" value="RKE91920.1"/>
    <property type="molecule type" value="Genomic_DNA"/>
</dbReference>
<dbReference type="RefSeq" id="WP_120202120.1">
    <property type="nucleotide sequence ID" value="NZ_RAQJ01000005.1"/>
</dbReference>
<feature type="signal peptide" evidence="2">
    <location>
        <begin position="1"/>
        <end position="25"/>
    </location>
</feature>
<organism evidence="3 4">
    <name type="scientific">Ichthyenterobacterium magnum</name>
    <dbReference type="NCBI Taxonomy" id="1230530"/>
    <lineage>
        <taxon>Bacteria</taxon>
        <taxon>Pseudomonadati</taxon>
        <taxon>Bacteroidota</taxon>
        <taxon>Flavobacteriia</taxon>
        <taxon>Flavobacteriales</taxon>
        <taxon>Flavobacteriaceae</taxon>
        <taxon>Ichthyenterobacterium</taxon>
    </lineage>
</organism>
<protein>
    <submittedName>
        <fullName evidence="3">Uncharacterized protein</fullName>
    </submittedName>
</protein>
<evidence type="ECO:0000313" key="3">
    <source>
        <dbReference type="EMBL" id="RKE91920.1"/>
    </source>
</evidence>
<gene>
    <name evidence="3" type="ORF">BXY80_2349</name>
</gene>
<reference evidence="3 4" key="1">
    <citation type="submission" date="2018-09" db="EMBL/GenBank/DDBJ databases">
        <title>Genomic Encyclopedia of Archaeal and Bacterial Type Strains, Phase II (KMG-II): from individual species to whole genera.</title>
        <authorList>
            <person name="Goeker M."/>
        </authorList>
    </citation>
    <scope>NUCLEOTIDE SEQUENCE [LARGE SCALE GENOMIC DNA]</scope>
    <source>
        <strain evidence="3 4">DSM 26283</strain>
    </source>
</reference>
<dbReference type="AlphaFoldDB" id="A0A420DFC3"/>
<feature type="region of interest" description="Disordered" evidence="1">
    <location>
        <begin position="120"/>
        <end position="142"/>
    </location>
</feature>
<keyword evidence="4" id="KW-1185">Reference proteome</keyword>
<sequence>MSPNHKLSYCLALFFLLVVSSKVNAQSFYKTPSGEKYHLSSCRMVENVSKKLSDNDISKYGLTPCKICKPPIVKSITNSFSKANKAVGISNTVQCKGKTKKGIRCKHKTSLANGYCYQHTKQNSSSNSYSSTTKTTASTCGARTKSGGYCKRKVKNGDHCYQH</sequence>